<evidence type="ECO:0000313" key="2">
    <source>
        <dbReference type="Proteomes" id="UP000821865"/>
    </source>
</evidence>
<name>A0ACB8DSR7_DERSI</name>
<protein>
    <submittedName>
        <fullName evidence="1">Uncharacterized protein</fullName>
    </submittedName>
</protein>
<organism evidence="1 2">
    <name type="scientific">Dermacentor silvarum</name>
    <name type="common">Tick</name>
    <dbReference type="NCBI Taxonomy" id="543639"/>
    <lineage>
        <taxon>Eukaryota</taxon>
        <taxon>Metazoa</taxon>
        <taxon>Ecdysozoa</taxon>
        <taxon>Arthropoda</taxon>
        <taxon>Chelicerata</taxon>
        <taxon>Arachnida</taxon>
        <taxon>Acari</taxon>
        <taxon>Parasitiformes</taxon>
        <taxon>Ixodida</taxon>
        <taxon>Ixodoidea</taxon>
        <taxon>Ixodidae</taxon>
        <taxon>Rhipicephalinae</taxon>
        <taxon>Dermacentor</taxon>
    </lineage>
</organism>
<comment type="caution">
    <text evidence="1">The sequence shown here is derived from an EMBL/GenBank/DDBJ whole genome shotgun (WGS) entry which is preliminary data.</text>
</comment>
<sequence length="525" mass="57836">MPGGAKKFHTRNQFGRKRRRTKVRVDNAASSQNVIDAGQSAVHGAPPDYAMDAGGSPAPLECDNVCTADAGCVRMDFAPVTVERVQEVRAQEQVTLQRLGSTPATARKIDNFSRQSDAEIAATEPAAPYTIVNLDVVNDLFRVLRCLLCRGKAKLSPGEREYGLAVKLYVTCDNCGEIADARSSRRVEQTKKSKPFEVNMLAGRAMLSTGNGQTAINDIFSAMGLCGRAMHKKTFQRHLKNKLEPAATRAAEDVMQQCAREVSSIYEDLCFGHRTNIAVCFDGSWMTRGHSSHIGVGAVVELFTGYILDYVVLSNFCLGCEVVPKPGTEFYEQWREAHRCQKNTSSKSGQMEAEAGLILFERSLERRNLRYTTVLCDGDSRTYNAIKDAKVYGFIDVQKEDCTNHVQKRMGTALRNLVQKKKTEGRSLGGKGRLTADLITRLSTYYGRALKSHEGDVDAMQRAVIATFHHITSTDQCSNHSLCPTGEQSWCRHNTAKAKGVADPKHKYSLPSDVRGIIACLPAPV</sequence>
<accession>A0ACB8DSR7</accession>
<proteinExistence type="predicted"/>
<dbReference type="EMBL" id="CM023470">
    <property type="protein sequence ID" value="KAH7977652.1"/>
    <property type="molecule type" value="Genomic_DNA"/>
</dbReference>
<keyword evidence="2" id="KW-1185">Reference proteome</keyword>
<gene>
    <name evidence="1" type="ORF">HPB49_003139</name>
</gene>
<reference evidence="1" key="1">
    <citation type="submission" date="2020-05" db="EMBL/GenBank/DDBJ databases">
        <title>Large-scale comparative analyses of tick genomes elucidate their genetic diversity and vector capacities.</title>
        <authorList>
            <person name="Jia N."/>
            <person name="Wang J."/>
            <person name="Shi W."/>
            <person name="Du L."/>
            <person name="Sun Y."/>
            <person name="Zhan W."/>
            <person name="Jiang J."/>
            <person name="Wang Q."/>
            <person name="Zhang B."/>
            <person name="Ji P."/>
            <person name="Sakyi L.B."/>
            <person name="Cui X."/>
            <person name="Yuan T."/>
            <person name="Jiang B."/>
            <person name="Yang W."/>
            <person name="Lam T.T.-Y."/>
            <person name="Chang Q."/>
            <person name="Ding S."/>
            <person name="Wang X."/>
            <person name="Zhu J."/>
            <person name="Ruan X."/>
            <person name="Zhao L."/>
            <person name="Wei J."/>
            <person name="Que T."/>
            <person name="Du C."/>
            <person name="Cheng J."/>
            <person name="Dai P."/>
            <person name="Han X."/>
            <person name="Huang E."/>
            <person name="Gao Y."/>
            <person name="Liu J."/>
            <person name="Shao H."/>
            <person name="Ye R."/>
            <person name="Li L."/>
            <person name="Wei W."/>
            <person name="Wang X."/>
            <person name="Wang C."/>
            <person name="Yang T."/>
            <person name="Huo Q."/>
            <person name="Li W."/>
            <person name="Guo W."/>
            <person name="Chen H."/>
            <person name="Zhou L."/>
            <person name="Ni X."/>
            <person name="Tian J."/>
            <person name="Zhou Y."/>
            <person name="Sheng Y."/>
            <person name="Liu T."/>
            <person name="Pan Y."/>
            <person name="Xia L."/>
            <person name="Li J."/>
            <person name="Zhao F."/>
            <person name="Cao W."/>
        </authorList>
    </citation>
    <scope>NUCLEOTIDE SEQUENCE</scope>
    <source>
        <strain evidence="1">Dsil-2018</strain>
    </source>
</reference>
<evidence type="ECO:0000313" key="1">
    <source>
        <dbReference type="EMBL" id="KAH7977652.1"/>
    </source>
</evidence>
<dbReference type="Proteomes" id="UP000821865">
    <property type="component" value="Chromosome 1"/>
</dbReference>